<protein>
    <submittedName>
        <fullName evidence="1">Uncharacterized protein</fullName>
    </submittedName>
</protein>
<gene>
    <name evidence="1" type="ORF">BDV96DRAFT_584090</name>
</gene>
<dbReference type="Proteomes" id="UP000799770">
    <property type="component" value="Unassembled WGS sequence"/>
</dbReference>
<name>A0A6A5YTI7_9PLEO</name>
<dbReference type="AlphaFoldDB" id="A0A6A5YTI7"/>
<evidence type="ECO:0000313" key="1">
    <source>
        <dbReference type="EMBL" id="KAF2110509.1"/>
    </source>
</evidence>
<keyword evidence="2" id="KW-1185">Reference proteome</keyword>
<sequence>MRSRKSTTRIPKRVKRRRTVSSFLSPPGFLLLLLLPIVASWIELDRRGARLGGSARSFAFLLVWDFEDANL</sequence>
<proteinExistence type="predicted"/>
<accession>A0A6A5YTI7</accession>
<reference evidence="1" key="1">
    <citation type="journal article" date="2020" name="Stud. Mycol.">
        <title>101 Dothideomycetes genomes: a test case for predicting lifestyles and emergence of pathogens.</title>
        <authorList>
            <person name="Haridas S."/>
            <person name="Albert R."/>
            <person name="Binder M."/>
            <person name="Bloem J."/>
            <person name="Labutti K."/>
            <person name="Salamov A."/>
            <person name="Andreopoulos B."/>
            <person name="Baker S."/>
            <person name="Barry K."/>
            <person name="Bills G."/>
            <person name="Bluhm B."/>
            <person name="Cannon C."/>
            <person name="Castanera R."/>
            <person name="Culley D."/>
            <person name="Daum C."/>
            <person name="Ezra D."/>
            <person name="Gonzalez J."/>
            <person name="Henrissat B."/>
            <person name="Kuo A."/>
            <person name="Liang C."/>
            <person name="Lipzen A."/>
            <person name="Lutzoni F."/>
            <person name="Magnuson J."/>
            <person name="Mondo S."/>
            <person name="Nolan M."/>
            <person name="Ohm R."/>
            <person name="Pangilinan J."/>
            <person name="Park H.-J."/>
            <person name="Ramirez L."/>
            <person name="Alfaro M."/>
            <person name="Sun H."/>
            <person name="Tritt A."/>
            <person name="Yoshinaga Y."/>
            <person name="Zwiers L.-H."/>
            <person name="Turgeon B."/>
            <person name="Goodwin S."/>
            <person name="Spatafora J."/>
            <person name="Crous P."/>
            <person name="Grigoriev I."/>
        </authorList>
    </citation>
    <scope>NUCLEOTIDE SEQUENCE</scope>
    <source>
        <strain evidence="1">CBS 627.86</strain>
    </source>
</reference>
<organism evidence="1 2">
    <name type="scientific">Lophiotrema nucula</name>
    <dbReference type="NCBI Taxonomy" id="690887"/>
    <lineage>
        <taxon>Eukaryota</taxon>
        <taxon>Fungi</taxon>
        <taxon>Dikarya</taxon>
        <taxon>Ascomycota</taxon>
        <taxon>Pezizomycotina</taxon>
        <taxon>Dothideomycetes</taxon>
        <taxon>Pleosporomycetidae</taxon>
        <taxon>Pleosporales</taxon>
        <taxon>Lophiotremataceae</taxon>
        <taxon>Lophiotrema</taxon>
    </lineage>
</organism>
<dbReference type="EMBL" id="ML977338">
    <property type="protein sequence ID" value="KAF2110509.1"/>
    <property type="molecule type" value="Genomic_DNA"/>
</dbReference>
<evidence type="ECO:0000313" key="2">
    <source>
        <dbReference type="Proteomes" id="UP000799770"/>
    </source>
</evidence>